<gene>
    <name evidence="5" type="ORF">ACFQDO_06605</name>
</gene>
<evidence type="ECO:0000259" key="4">
    <source>
        <dbReference type="PROSITE" id="PS50965"/>
    </source>
</evidence>
<proteinExistence type="predicted"/>
<keyword evidence="3" id="KW-0812">Transmembrane</keyword>
<feature type="transmembrane region" description="Helical" evidence="3">
    <location>
        <begin position="266"/>
        <end position="288"/>
    </location>
</feature>
<dbReference type="Pfam" id="PF08378">
    <property type="entry name" value="NERD"/>
    <property type="match status" value="1"/>
</dbReference>
<organism evidence="5 6">
    <name type="scientific">Angustibacter luteus</name>
    <dbReference type="NCBI Taxonomy" id="658456"/>
    <lineage>
        <taxon>Bacteria</taxon>
        <taxon>Bacillati</taxon>
        <taxon>Actinomycetota</taxon>
        <taxon>Actinomycetes</taxon>
        <taxon>Kineosporiales</taxon>
        <taxon>Kineosporiaceae</taxon>
    </lineage>
</organism>
<keyword evidence="3" id="KW-1133">Transmembrane helix</keyword>
<dbReference type="Proteomes" id="UP001596189">
    <property type="component" value="Unassembled WGS sequence"/>
</dbReference>
<protein>
    <submittedName>
        <fullName evidence="5">Nuclease-related domain-containing protein</fullName>
    </submittedName>
</protein>
<dbReference type="InterPro" id="IPR011528">
    <property type="entry name" value="NERD"/>
</dbReference>
<reference evidence="6" key="1">
    <citation type="journal article" date="2019" name="Int. J. Syst. Evol. Microbiol.">
        <title>The Global Catalogue of Microorganisms (GCM) 10K type strain sequencing project: providing services to taxonomists for standard genome sequencing and annotation.</title>
        <authorList>
            <consortium name="The Broad Institute Genomics Platform"/>
            <consortium name="The Broad Institute Genome Sequencing Center for Infectious Disease"/>
            <person name="Wu L."/>
            <person name="Ma J."/>
        </authorList>
    </citation>
    <scope>NUCLEOTIDE SEQUENCE [LARGE SCALE GENOMIC DNA]</scope>
    <source>
        <strain evidence="6">KACC 14249</strain>
    </source>
</reference>
<keyword evidence="1" id="KW-0175">Coiled coil</keyword>
<dbReference type="PROSITE" id="PS50965">
    <property type="entry name" value="NERD"/>
    <property type="match status" value="1"/>
</dbReference>
<evidence type="ECO:0000256" key="1">
    <source>
        <dbReference type="SAM" id="Coils"/>
    </source>
</evidence>
<accession>A0ABW1JC99</accession>
<evidence type="ECO:0000256" key="2">
    <source>
        <dbReference type="SAM" id="MobiDB-lite"/>
    </source>
</evidence>
<comment type="caution">
    <text evidence="5">The sequence shown here is derived from an EMBL/GenBank/DDBJ whole genome shotgun (WGS) entry which is preliminary data.</text>
</comment>
<feature type="domain" description="NERD" evidence="4">
    <location>
        <begin position="37"/>
        <end position="157"/>
    </location>
</feature>
<feature type="region of interest" description="Disordered" evidence="2">
    <location>
        <begin position="217"/>
        <end position="262"/>
    </location>
</feature>
<evidence type="ECO:0000313" key="5">
    <source>
        <dbReference type="EMBL" id="MFC6006799.1"/>
    </source>
</evidence>
<evidence type="ECO:0000256" key="3">
    <source>
        <dbReference type="SAM" id="Phobius"/>
    </source>
</evidence>
<keyword evidence="6" id="KW-1185">Reference proteome</keyword>
<name>A0ABW1JC99_9ACTN</name>
<sequence length="434" mass="44970">MTENVSAARRASELRAEAEAARARSERLLAEAGAWDAGAEGELRVATALADLPDALMPRVLHDRLLRPGRSAVNLDHLVVTTGGLMLVDAKNWAGQVSVYEGSLWQHTFGEGGSRNSNRKTAEAQKVGRMAEEVAQVLGVPVTPVLCLAGDRAAGFGPPQMVAGVAVVPVGDLAEWVARLPPVLAPDQVQGLANRMAVTFPPAAVAPARTIELPIPRKGNRARALPSAPRTQVRAAGPGRRGGDAAGPGRPGKTTRGSARSRRKSSLLSALGCLIMLAIVWLGAVAMIDQTASRPSGQNTGNTSTTAGSCLGVNAAQVTKLVGAPVYLVQASKRTCLWSVTPGTHSGQVAISTGYLVVATSHEPVTRTDAYGNRHLLVPQGANVPGSKPVATAAQNVEVVIDIQTAHGGHRISTAAADKTARAYAAIVLTNLKP</sequence>
<dbReference type="EMBL" id="JBHSRD010000003">
    <property type="protein sequence ID" value="MFC6006799.1"/>
    <property type="molecule type" value="Genomic_DNA"/>
</dbReference>
<dbReference type="RefSeq" id="WP_345718272.1">
    <property type="nucleotide sequence ID" value="NZ_BAABFP010000008.1"/>
</dbReference>
<feature type="coiled-coil region" evidence="1">
    <location>
        <begin position="4"/>
        <end position="31"/>
    </location>
</feature>
<evidence type="ECO:0000313" key="6">
    <source>
        <dbReference type="Proteomes" id="UP001596189"/>
    </source>
</evidence>
<keyword evidence="3" id="KW-0472">Membrane</keyword>